<gene>
    <name evidence="2" type="ORF">FO442_04005</name>
</gene>
<dbReference type="InterPro" id="IPR026444">
    <property type="entry name" value="Secre_tail"/>
</dbReference>
<sequence>MKAIITSIMCLLAFERAFSQGSVSQSTSNSQVTYWVSNNGVMFNNPLPGGTGGYFIPKDSLVSALFAMSPMIIAADVNGQLKGAVAKYQSSDFFPGPIATDYNAPEFTSGGFAIAIWEMTKAVVDNHIAHWMDPGYVVPPGINSWPANGNTANGQAFLLAPFHDNNSDQYYNPLDGDYPLILGDKATYLILNDMKGIHPSGIDPMNLEMHLMYYQYENASDPILTQTTFVQTTLYNRGTIHWNNLRFGHIIDFDLGNPMDDYIGTSVAQQMAYVYNADLNDESFSGHPGYGINPPAIGVISLDGNLTSNLPVQAMNFPSTGTEYNNLMNGFDVDGSQFFDGSGAPTTYIFNQAGSNGWNELTENNLPGDRIAASGHAVANFPPGASLVYNHAVVYARSESGTIFSSVDSLLGVANHIQDFYDHAISLNVGELQQSVLNVSIYPNPAKELLIVEGATHATYRILTLDGKEVQAGNLENPIIRLDLLKGGFYVLEITAGGKYDRKSFVKE</sequence>
<dbReference type="NCBIfam" id="TIGR04183">
    <property type="entry name" value="Por_Secre_tail"/>
    <property type="match status" value="1"/>
</dbReference>
<dbReference type="RefSeq" id="WP_144331866.1">
    <property type="nucleotide sequence ID" value="NZ_VLPL01000002.1"/>
</dbReference>
<dbReference type="OrthoDB" id="9807496at2"/>
<reference evidence="2 3" key="1">
    <citation type="submission" date="2019-07" db="EMBL/GenBank/DDBJ databases">
        <authorList>
            <person name="Huq M.A."/>
        </authorList>
    </citation>
    <scope>NUCLEOTIDE SEQUENCE [LARGE SCALE GENOMIC DNA]</scope>
    <source>
        <strain evidence="2 3">MAH-3</strain>
    </source>
</reference>
<keyword evidence="1" id="KW-0732">Signal</keyword>
<comment type="caution">
    <text evidence="2">The sequence shown here is derived from an EMBL/GenBank/DDBJ whole genome shotgun (WGS) entry which is preliminary data.</text>
</comment>
<organism evidence="2 3">
    <name type="scientific">Fluviicola chungangensis</name>
    <dbReference type="NCBI Taxonomy" id="2597671"/>
    <lineage>
        <taxon>Bacteria</taxon>
        <taxon>Pseudomonadati</taxon>
        <taxon>Bacteroidota</taxon>
        <taxon>Flavobacteriia</taxon>
        <taxon>Flavobacteriales</taxon>
        <taxon>Crocinitomicaceae</taxon>
        <taxon>Fluviicola</taxon>
    </lineage>
</organism>
<name>A0A556N2Q1_9FLAO</name>
<evidence type="ECO:0000256" key="1">
    <source>
        <dbReference type="ARBA" id="ARBA00022729"/>
    </source>
</evidence>
<dbReference type="AlphaFoldDB" id="A0A556N2Q1"/>
<dbReference type="Proteomes" id="UP000316008">
    <property type="component" value="Unassembled WGS sequence"/>
</dbReference>
<keyword evidence="3" id="KW-1185">Reference proteome</keyword>
<evidence type="ECO:0000313" key="3">
    <source>
        <dbReference type="Proteomes" id="UP000316008"/>
    </source>
</evidence>
<dbReference type="EMBL" id="VLPL01000002">
    <property type="protein sequence ID" value="TSJ46329.1"/>
    <property type="molecule type" value="Genomic_DNA"/>
</dbReference>
<proteinExistence type="predicted"/>
<accession>A0A556N2Q1</accession>
<protein>
    <submittedName>
        <fullName evidence="2">T9SS type A sorting domain-containing protein</fullName>
    </submittedName>
</protein>
<evidence type="ECO:0000313" key="2">
    <source>
        <dbReference type="EMBL" id="TSJ46329.1"/>
    </source>
</evidence>